<dbReference type="Pfam" id="PF13193">
    <property type="entry name" value="AMP-binding_C"/>
    <property type="match status" value="1"/>
</dbReference>
<comment type="similarity">
    <text evidence="1">Belongs to the ATP-dependent AMP-binding enzyme family.</text>
</comment>
<dbReference type="InterPro" id="IPR020845">
    <property type="entry name" value="AMP-binding_CS"/>
</dbReference>
<dbReference type="Gene3D" id="3.40.50.12780">
    <property type="entry name" value="N-terminal domain of ligase-like"/>
    <property type="match status" value="1"/>
</dbReference>
<dbReference type="OrthoDB" id="1898221at2759"/>
<dbReference type="Pfam" id="PF00501">
    <property type="entry name" value="AMP-binding"/>
    <property type="match status" value="1"/>
</dbReference>
<proteinExistence type="inferred from homology"/>
<protein>
    <recommendedName>
        <fullName evidence="7">AMP-dependent synthetase/ligase domain-containing protein</fullName>
    </recommendedName>
</protein>
<evidence type="ECO:0000259" key="3">
    <source>
        <dbReference type="Pfam" id="PF00501"/>
    </source>
</evidence>
<dbReference type="InterPro" id="IPR042099">
    <property type="entry name" value="ANL_N_sf"/>
</dbReference>
<dbReference type="AlphaFoldDB" id="A0A0C3FS64"/>
<evidence type="ECO:0000313" key="5">
    <source>
        <dbReference type="EMBL" id="KIM86925.1"/>
    </source>
</evidence>
<reference evidence="5 6" key="1">
    <citation type="submission" date="2014-04" db="EMBL/GenBank/DDBJ databases">
        <authorList>
            <consortium name="DOE Joint Genome Institute"/>
            <person name="Kuo A."/>
            <person name="Tarkka M."/>
            <person name="Buscot F."/>
            <person name="Kohler A."/>
            <person name="Nagy L.G."/>
            <person name="Floudas D."/>
            <person name="Copeland A."/>
            <person name="Barry K.W."/>
            <person name="Cichocki N."/>
            <person name="Veneault-Fourrey C."/>
            <person name="LaButti K."/>
            <person name="Lindquist E.A."/>
            <person name="Lipzen A."/>
            <person name="Lundell T."/>
            <person name="Morin E."/>
            <person name="Murat C."/>
            <person name="Sun H."/>
            <person name="Tunlid A."/>
            <person name="Henrissat B."/>
            <person name="Grigoriev I.V."/>
            <person name="Hibbett D.S."/>
            <person name="Martin F."/>
            <person name="Nordberg H.P."/>
            <person name="Cantor M.N."/>
            <person name="Hua S.X."/>
        </authorList>
    </citation>
    <scope>NUCLEOTIDE SEQUENCE [LARGE SCALE GENOMIC DNA]</scope>
    <source>
        <strain evidence="5 6">F 1598</strain>
    </source>
</reference>
<dbReference type="CDD" id="cd05911">
    <property type="entry name" value="Firefly_Luc_like"/>
    <property type="match status" value="1"/>
</dbReference>
<accession>A0A0C3FS64</accession>
<dbReference type="InterPro" id="IPR000873">
    <property type="entry name" value="AMP-dep_synth/lig_dom"/>
</dbReference>
<evidence type="ECO:0000259" key="4">
    <source>
        <dbReference type="Pfam" id="PF13193"/>
    </source>
</evidence>
<keyword evidence="2" id="KW-0436">Ligase</keyword>
<dbReference type="Gene3D" id="3.30.300.30">
    <property type="match status" value="1"/>
</dbReference>
<dbReference type="GO" id="GO:0016405">
    <property type="term" value="F:CoA-ligase activity"/>
    <property type="evidence" value="ECO:0007669"/>
    <property type="project" value="TreeGrafter"/>
</dbReference>
<dbReference type="InterPro" id="IPR025110">
    <property type="entry name" value="AMP-bd_C"/>
</dbReference>
<feature type="domain" description="AMP-binding enzyme C-terminal" evidence="4">
    <location>
        <begin position="435"/>
        <end position="515"/>
    </location>
</feature>
<dbReference type="EMBL" id="KN832980">
    <property type="protein sequence ID" value="KIM86925.1"/>
    <property type="molecule type" value="Genomic_DNA"/>
</dbReference>
<keyword evidence="6" id="KW-1185">Reference proteome</keyword>
<dbReference type="Proteomes" id="UP000054166">
    <property type="component" value="Unassembled WGS sequence"/>
</dbReference>
<feature type="domain" description="AMP-dependent synthetase/ligase" evidence="3">
    <location>
        <begin position="29"/>
        <end position="383"/>
    </location>
</feature>
<dbReference type="SUPFAM" id="SSF56801">
    <property type="entry name" value="Acetyl-CoA synthetase-like"/>
    <property type="match status" value="1"/>
</dbReference>
<dbReference type="PROSITE" id="PS00455">
    <property type="entry name" value="AMP_BINDING"/>
    <property type="match status" value="1"/>
</dbReference>
<evidence type="ECO:0000313" key="6">
    <source>
        <dbReference type="Proteomes" id="UP000054166"/>
    </source>
</evidence>
<evidence type="ECO:0000256" key="2">
    <source>
        <dbReference type="ARBA" id="ARBA00022598"/>
    </source>
</evidence>
<name>A0A0C3FS64_PILCF</name>
<organism evidence="5 6">
    <name type="scientific">Piloderma croceum (strain F 1598)</name>
    <dbReference type="NCBI Taxonomy" id="765440"/>
    <lineage>
        <taxon>Eukaryota</taxon>
        <taxon>Fungi</taxon>
        <taxon>Dikarya</taxon>
        <taxon>Basidiomycota</taxon>
        <taxon>Agaricomycotina</taxon>
        <taxon>Agaricomycetes</taxon>
        <taxon>Agaricomycetidae</taxon>
        <taxon>Atheliales</taxon>
        <taxon>Atheliaceae</taxon>
        <taxon>Piloderma</taxon>
    </lineage>
</organism>
<sequence length="534" mass="59333">MTTENIIYRSPHPDVKLPETSCWHFLFDNQTSSADDRVVFADGHSEKKLRFGELRSLTKRLAYGLVNRAKLGHDDVIMAFSPNTLLYPAFVQAAQAATVCVSLANPSYLLDELVHHIKDSRPKVLVVGKPVIEVAKKAAIECCIAESNIYMMEDDVHEQYQSIWSLAGTEELEPRRLSPHEAKQRTAFMCYSSGTTGKAKGVETTHYNLTSVITQVIAREPSLYTDKEKWLAALPLYHIYGVLCFIFLSPYCRATTYIFPRFELELWLKSIQKYRITMAHIVPPIAVLLAKHPAVDKYDVSSLNRWACGAAPLGNDLIDVVEKRTKIPVRGGYGMTETTCVISVATLGADKPGSVGKLIPNMSAKLVDGELFIKGPNIMKGYLRNPRADKETFTDDGWMRTGDVGRFDEDGNLFIVDRVKELIKFKGFQVPPAVELEDLLLQHADVEDAAVIGVYDDEQATELPRAYIVLSAGAKGKKNVETAIAAWVSERVANHKRLRGGVGVIDAIPKSPSGKILRRLLRDEAGSKKTSVKL</sequence>
<evidence type="ECO:0000256" key="1">
    <source>
        <dbReference type="ARBA" id="ARBA00006432"/>
    </source>
</evidence>
<dbReference type="PANTHER" id="PTHR24096:SF149">
    <property type="entry name" value="AMP-BINDING DOMAIN-CONTAINING PROTEIN-RELATED"/>
    <property type="match status" value="1"/>
</dbReference>
<dbReference type="PANTHER" id="PTHR24096">
    <property type="entry name" value="LONG-CHAIN-FATTY-ACID--COA LIGASE"/>
    <property type="match status" value="1"/>
</dbReference>
<dbReference type="InParanoid" id="A0A0C3FS64"/>
<dbReference type="HOGENOM" id="CLU_000022_59_2_1"/>
<reference evidence="6" key="2">
    <citation type="submission" date="2015-01" db="EMBL/GenBank/DDBJ databases">
        <title>Evolutionary Origins and Diversification of the Mycorrhizal Mutualists.</title>
        <authorList>
            <consortium name="DOE Joint Genome Institute"/>
            <consortium name="Mycorrhizal Genomics Consortium"/>
            <person name="Kohler A."/>
            <person name="Kuo A."/>
            <person name="Nagy L.G."/>
            <person name="Floudas D."/>
            <person name="Copeland A."/>
            <person name="Barry K.W."/>
            <person name="Cichocki N."/>
            <person name="Veneault-Fourrey C."/>
            <person name="LaButti K."/>
            <person name="Lindquist E.A."/>
            <person name="Lipzen A."/>
            <person name="Lundell T."/>
            <person name="Morin E."/>
            <person name="Murat C."/>
            <person name="Riley R."/>
            <person name="Ohm R."/>
            <person name="Sun H."/>
            <person name="Tunlid A."/>
            <person name="Henrissat B."/>
            <person name="Grigoriev I.V."/>
            <person name="Hibbett D.S."/>
            <person name="Martin F."/>
        </authorList>
    </citation>
    <scope>NUCLEOTIDE SEQUENCE [LARGE SCALE GENOMIC DNA]</scope>
    <source>
        <strain evidence="6">F 1598</strain>
    </source>
</reference>
<dbReference type="InterPro" id="IPR045851">
    <property type="entry name" value="AMP-bd_C_sf"/>
</dbReference>
<dbReference type="STRING" id="765440.A0A0C3FS64"/>
<gene>
    <name evidence="5" type="ORF">PILCRDRAFT_64222</name>
</gene>
<evidence type="ECO:0008006" key="7">
    <source>
        <dbReference type="Google" id="ProtNLM"/>
    </source>
</evidence>